<dbReference type="EMBL" id="SHKL01000001">
    <property type="protein sequence ID" value="RZT85048.1"/>
    <property type="molecule type" value="Genomic_DNA"/>
</dbReference>
<evidence type="ECO:0000313" key="2">
    <source>
        <dbReference type="Proteomes" id="UP000291591"/>
    </source>
</evidence>
<dbReference type="OrthoDB" id="3579475at2"/>
<comment type="caution">
    <text evidence="1">The sequence shown here is derived from an EMBL/GenBank/DDBJ whole genome shotgun (WGS) entry which is preliminary data.</text>
</comment>
<dbReference type="AlphaFoldDB" id="A0A4Q7UVR9"/>
<name>A0A4Q7UVR9_PSEST</name>
<gene>
    <name evidence="1" type="ORF">EV383_1911</name>
</gene>
<protein>
    <submittedName>
        <fullName evidence="1">Uncharacterized protein</fullName>
    </submittedName>
</protein>
<keyword evidence="2" id="KW-1185">Reference proteome</keyword>
<accession>A0A4Q7UVR9</accession>
<sequence>MTDTRTRTEIRAVPRLGADWVRAGGVVSGLLLDLLHEPEVAAPLRTVRPALRAWGRLATALRAAQRRPPTPGGPCPDLCLVAVSPADVDTLGVAARALGRAMLPGCERGTYAALTRAADAVDSTPQQLVVALTRMHGVLDLDLGTDGELLHLLAGIRTRGTGGEVGAANRRVTGRVTEMWRAGAPDDEECCR</sequence>
<proteinExistence type="predicted"/>
<reference evidence="1 2" key="1">
    <citation type="submission" date="2019-02" db="EMBL/GenBank/DDBJ databases">
        <title>Sequencing the genomes of 1000 actinobacteria strains.</title>
        <authorList>
            <person name="Klenk H.-P."/>
        </authorList>
    </citation>
    <scope>NUCLEOTIDE SEQUENCE [LARGE SCALE GENOMIC DNA]</scope>
    <source>
        <strain evidence="1 2">DSM 45779</strain>
    </source>
</reference>
<dbReference type="RefSeq" id="WP_130289577.1">
    <property type="nucleotide sequence ID" value="NZ_SHKL01000001.1"/>
</dbReference>
<evidence type="ECO:0000313" key="1">
    <source>
        <dbReference type="EMBL" id="RZT85048.1"/>
    </source>
</evidence>
<dbReference type="Proteomes" id="UP000291591">
    <property type="component" value="Unassembled WGS sequence"/>
</dbReference>
<organism evidence="1 2">
    <name type="scientific">Pseudonocardia sediminis</name>
    <dbReference type="NCBI Taxonomy" id="1397368"/>
    <lineage>
        <taxon>Bacteria</taxon>
        <taxon>Bacillati</taxon>
        <taxon>Actinomycetota</taxon>
        <taxon>Actinomycetes</taxon>
        <taxon>Pseudonocardiales</taxon>
        <taxon>Pseudonocardiaceae</taxon>
        <taxon>Pseudonocardia</taxon>
    </lineage>
</organism>